<evidence type="ECO:0008006" key="9">
    <source>
        <dbReference type="Google" id="ProtNLM"/>
    </source>
</evidence>
<dbReference type="GO" id="GO:0008171">
    <property type="term" value="F:O-methyltransferase activity"/>
    <property type="evidence" value="ECO:0000318"/>
    <property type="project" value="GO_Central"/>
</dbReference>
<organism evidence="7">
    <name type="scientific">Triticum aestivum</name>
    <name type="common">Wheat</name>
    <dbReference type="NCBI Taxonomy" id="4565"/>
    <lineage>
        <taxon>Eukaryota</taxon>
        <taxon>Viridiplantae</taxon>
        <taxon>Streptophyta</taxon>
        <taxon>Embryophyta</taxon>
        <taxon>Tracheophyta</taxon>
        <taxon>Spermatophyta</taxon>
        <taxon>Magnoliopsida</taxon>
        <taxon>Liliopsida</taxon>
        <taxon>Poales</taxon>
        <taxon>Poaceae</taxon>
        <taxon>BOP clade</taxon>
        <taxon>Pooideae</taxon>
        <taxon>Triticodae</taxon>
        <taxon>Triticeae</taxon>
        <taxon>Triticinae</taxon>
        <taxon>Triticum</taxon>
    </lineage>
</organism>
<sequence>MDNNTVGGSRINPAAGDDDEGTWLHAWGLITSFAVSMTLKAAIELGIFDALSNAGSLAITADELAARLPAVDKAGGSAPVDRIMRLLASFDVVKCVTGAGPSGEAIRQYKPSPVCRWLSSNHGGPSLASYAMFTTDQDFLMAWQQLGAAVGGGQTAFKRTHGVPMGEHLGRNPRVLGVVDKAMVQISVMVTSKLLERFHGFDDVAVLVDVGGGTGSTLEMITSRYKHIRGINFDLPHVISLSPSILGVEHIAGNMFDNVPTGDVIFLKTVLHMFDDNDCIKILKNCRQALSDKGRLIAVEFVLPATPELTRAAQNLYILDVMMLNNSEGGKERTAQEFLKLVRESGFSGTFQSTYIFGNFWALEFTK</sequence>
<evidence type="ECO:0000313" key="7">
    <source>
        <dbReference type="EnsemblPlants" id="TraesCS1A02G032000.1"/>
    </source>
</evidence>
<keyword evidence="2" id="KW-0808">Transferase</keyword>
<dbReference type="PANTHER" id="PTHR11746">
    <property type="entry name" value="O-METHYLTRANSFERASE"/>
    <property type="match status" value="1"/>
</dbReference>
<dbReference type="InterPro" id="IPR036390">
    <property type="entry name" value="WH_DNA-bd_sf"/>
</dbReference>
<dbReference type="SUPFAM" id="SSF53335">
    <property type="entry name" value="S-adenosyl-L-methionine-dependent methyltransferases"/>
    <property type="match status" value="1"/>
</dbReference>
<dbReference type="Gramene" id="TraesCS1A02G032000.1">
    <property type="protein sequence ID" value="TraesCS1A02G032000.1"/>
    <property type="gene ID" value="TraesCS1A02G032000"/>
</dbReference>
<evidence type="ECO:0000259" key="5">
    <source>
        <dbReference type="Pfam" id="PF00891"/>
    </source>
</evidence>
<dbReference type="InterPro" id="IPR029063">
    <property type="entry name" value="SAM-dependent_MTases_sf"/>
</dbReference>
<dbReference type="Pfam" id="PF00891">
    <property type="entry name" value="Methyltransf_2"/>
    <property type="match status" value="1"/>
</dbReference>
<keyword evidence="1" id="KW-0489">Methyltransferase</keyword>
<reference evidence="7" key="2">
    <citation type="submission" date="2018-10" db="UniProtKB">
        <authorList>
            <consortium name="EnsemblPlants"/>
        </authorList>
    </citation>
    <scope>IDENTIFICATION</scope>
</reference>
<dbReference type="AlphaFoldDB" id="A0A3B5XU18"/>
<reference evidence="7" key="1">
    <citation type="submission" date="2018-08" db="EMBL/GenBank/DDBJ databases">
        <authorList>
            <person name="Rossello M."/>
        </authorList>
    </citation>
    <scope>NUCLEOTIDE SEQUENCE [LARGE SCALE GENOMIC DNA]</scope>
    <source>
        <strain evidence="7">cv. Chinese Spring</strain>
    </source>
</reference>
<dbReference type="Pfam" id="PF08100">
    <property type="entry name" value="Dimerisation"/>
    <property type="match status" value="1"/>
</dbReference>
<dbReference type="Gramene" id="TraesLAC1A03G00007160.1">
    <property type="protein sequence ID" value="TraesLAC1A03G00007160.1"/>
    <property type="gene ID" value="TraesLAC1A03G00007160"/>
</dbReference>
<dbReference type="Gene3D" id="3.40.50.150">
    <property type="entry name" value="Vaccinia Virus protein VP39"/>
    <property type="match status" value="1"/>
</dbReference>
<evidence type="ECO:0000313" key="8">
    <source>
        <dbReference type="Proteomes" id="UP000019116"/>
    </source>
</evidence>
<protein>
    <recommendedName>
        <fullName evidence="9">O-methyltransferase domain-containing protein</fullName>
    </recommendedName>
</protein>
<dbReference type="FunFam" id="1.10.10.10:FF:000357">
    <property type="entry name" value="Caffeic acid 3-O-methyltransferase"/>
    <property type="match status" value="1"/>
</dbReference>
<dbReference type="SMR" id="A0A3B5XU18"/>
<dbReference type="Gramene" id="TraesCS1A03G0072200.1">
    <property type="protein sequence ID" value="TraesCS1A03G0072200.1.CDS"/>
    <property type="gene ID" value="TraesCS1A03G0072200"/>
</dbReference>
<dbReference type="PROSITE" id="PS51683">
    <property type="entry name" value="SAM_OMT_II"/>
    <property type="match status" value="1"/>
</dbReference>
<accession>A0A3B5XU18</accession>
<gene>
    <name evidence="7" type="primary">LOC123073364</name>
</gene>
<dbReference type="InterPro" id="IPR036388">
    <property type="entry name" value="WH-like_DNA-bd_sf"/>
</dbReference>
<feature type="domain" description="O-methyltransferase C-terminal" evidence="5">
    <location>
        <begin position="143"/>
        <end position="348"/>
    </location>
</feature>
<name>A0A3B5XU18_WHEAT</name>
<dbReference type="Gramene" id="TraesLDM1A03G00010960.1">
    <property type="protein sequence ID" value="TraesLDM1A03G00010960.1"/>
    <property type="gene ID" value="TraesLDM1A03G00010960"/>
</dbReference>
<dbReference type="PIRSF" id="PIRSF005739">
    <property type="entry name" value="O-mtase"/>
    <property type="match status" value="1"/>
</dbReference>
<dbReference type="Gene3D" id="1.10.10.10">
    <property type="entry name" value="Winged helix-like DNA-binding domain superfamily/Winged helix DNA-binding domain"/>
    <property type="match status" value="1"/>
</dbReference>
<proteinExistence type="predicted"/>
<dbReference type="Gramene" id="TraesKAR1A01G0014950.1">
    <property type="protein sequence ID" value="cds.TraesKAR1A01G0014950.1"/>
    <property type="gene ID" value="TraesKAR1A01G0014950"/>
</dbReference>
<dbReference type="InterPro" id="IPR012967">
    <property type="entry name" value="COMT_dimerisation"/>
</dbReference>
<dbReference type="GO" id="GO:0032259">
    <property type="term" value="P:methylation"/>
    <property type="evidence" value="ECO:0000318"/>
    <property type="project" value="GO_Central"/>
</dbReference>
<feature type="active site" description="Proton acceptor" evidence="4">
    <location>
        <position position="272"/>
    </location>
</feature>
<dbReference type="GO" id="GO:0046983">
    <property type="term" value="F:protein dimerization activity"/>
    <property type="evidence" value="ECO:0007669"/>
    <property type="project" value="InterPro"/>
</dbReference>
<dbReference type="GeneID" id="123073364"/>
<evidence type="ECO:0000256" key="1">
    <source>
        <dbReference type="ARBA" id="ARBA00022603"/>
    </source>
</evidence>
<keyword evidence="3" id="KW-0949">S-adenosyl-L-methionine</keyword>
<evidence type="ECO:0000256" key="3">
    <source>
        <dbReference type="ARBA" id="ARBA00022691"/>
    </source>
</evidence>
<dbReference type="OrthoDB" id="1606438at2759"/>
<dbReference type="InterPro" id="IPR001077">
    <property type="entry name" value="COMT_C"/>
</dbReference>
<keyword evidence="8" id="KW-1185">Reference proteome</keyword>
<dbReference type="EnsemblPlants" id="TraesCS1A02G032000.1">
    <property type="protein sequence ID" value="TraesCS1A02G032000.1"/>
    <property type="gene ID" value="TraesCS1A02G032000"/>
</dbReference>
<dbReference type="PaxDb" id="4565-Traes_1AS_049D894AF.1"/>
<dbReference type="Gramene" id="TraesJAG1A03G00010420.1">
    <property type="protein sequence ID" value="TraesJAG1A03G00010420.1"/>
    <property type="gene ID" value="TraesJAG1A03G00010420"/>
</dbReference>
<dbReference type="OMA" id="HENEDNY"/>
<dbReference type="RefSeq" id="XP_044352547.1">
    <property type="nucleotide sequence ID" value="XM_044496612.1"/>
</dbReference>
<evidence type="ECO:0000256" key="2">
    <source>
        <dbReference type="ARBA" id="ARBA00022679"/>
    </source>
</evidence>
<dbReference type="GO" id="GO:0008757">
    <property type="term" value="F:S-adenosylmethionine-dependent methyltransferase activity"/>
    <property type="evidence" value="ECO:0000318"/>
    <property type="project" value="GO_Central"/>
</dbReference>
<dbReference type="Proteomes" id="UP000019116">
    <property type="component" value="Chromosome 1A"/>
</dbReference>
<feature type="domain" description="O-methyltransferase dimerisation" evidence="6">
    <location>
        <begin position="27"/>
        <end position="119"/>
    </location>
</feature>
<dbReference type="Gramene" id="TraesSTA1A03G00010870.1">
    <property type="protein sequence ID" value="TraesSTA1A03G00010870.1"/>
    <property type="gene ID" value="TraesSTA1A03G00010870"/>
</dbReference>
<dbReference type="STRING" id="4565.A0A3B5XU18"/>
<evidence type="ECO:0000259" key="6">
    <source>
        <dbReference type="Pfam" id="PF08100"/>
    </source>
</evidence>
<evidence type="ECO:0000256" key="4">
    <source>
        <dbReference type="PIRSR" id="PIRSR005739-1"/>
    </source>
</evidence>
<dbReference type="KEGG" id="taes:123073364"/>
<dbReference type="InterPro" id="IPR016461">
    <property type="entry name" value="COMT-like"/>
</dbReference>
<dbReference type="SUPFAM" id="SSF46785">
    <property type="entry name" value="Winged helix' DNA-binding domain"/>
    <property type="match status" value="1"/>
</dbReference>